<dbReference type="GO" id="GO:0005886">
    <property type="term" value="C:plasma membrane"/>
    <property type="evidence" value="ECO:0007669"/>
    <property type="project" value="UniProtKB-SubCell"/>
</dbReference>
<comment type="subunit">
    <text evidence="9">Homodimer.</text>
</comment>
<evidence type="ECO:0000256" key="6">
    <source>
        <dbReference type="ARBA" id="ARBA00022989"/>
    </source>
</evidence>
<feature type="transmembrane region" description="Helical" evidence="9">
    <location>
        <begin position="280"/>
        <end position="297"/>
    </location>
</feature>
<dbReference type="InterPro" id="IPR006667">
    <property type="entry name" value="SLC41_membr_dom"/>
</dbReference>
<keyword evidence="6 9" id="KW-1133">Transmembrane helix</keyword>
<evidence type="ECO:0000256" key="9">
    <source>
        <dbReference type="RuleBase" id="RU362011"/>
    </source>
</evidence>
<dbReference type="PANTHER" id="PTHR43773:SF1">
    <property type="entry name" value="MAGNESIUM TRANSPORTER MGTE"/>
    <property type="match status" value="1"/>
</dbReference>
<keyword evidence="5 9" id="KW-0460">Magnesium</keyword>
<reference evidence="11 12" key="1">
    <citation type="submission" date="2016-10" db="EMBL/GenBank/DDBJ databases">
        <authorList>
            <person name="de Groot N.N."/>
        </authorList>
    </citation>
    <scope>NUCLEOTIDE SEQUENCE [LARGE SCALE GENOMIC DNA]</scope>
    <source>
        <strain evidence="11 12">DSM 20678</strain>
    </source>
</reference>
<dbReference type="Proteomes" id="UP000198577">
    <property type="component" value="Unassembled WGS sequence"/>
</dbReference>
<dbReference type="SUPFAM" id="SSF161093">
    <property type="entry name" value="MgtE membrane domain-like"/>
    <property type="match status" value="1"/>
</dbReference>
<evidence type="ECO:0000259" key="10">
    <source>
        <dbReference type="PROSITE" id="PS51371"/>
    </source>
</evidence>
<dbReference type="CDD" id="cd04606">
    <property type="entry name" value="CBS_pair_Mg_transporter"/>
    <property type="match status" value="1"/>
</dbReference>
<evidence type="ECO:0000256" key="8">
    <source>
        <dbReference type="PROSITE-ProRule" id="PRU00703"/>
    </source>
</evidence>
<dbReference type="OrthoDB" id="9790355at2"/>
<evidence type="ECO:0000256" key="5">
    <source>
        <dbReference type="ARBA" id="ARBA00022842"/>
    </source>
</evidence>
<keyword evidence="9" id="KW-0479">Metal-binding</keyword>
<evidence type="ECO:0000256" key="7">
    <source>
        <dbReference type="ARBA" id="ARBA00023136"/>
    </source>
</evidence>
<dbReference type="GO" id="GO:0046872">
    <property type="term" value="F:metal ion binding"/>
    <property type="evidence" value="ECO:0007669"/>
    <property type="project" value="UniProtKB-KW"/>
</dbReference>
<keyword evidence="3 9" id="KW-0813">Transport</keyword>
<comment type="subcellular location">
    <subcellularLocation>
        <location evidence="9">Cell membrane</location>
        <topology evidence="9">Multi-pass membrane protein</topology>
    </subcellularLocation>
    <subcellularLocation>
        <location evidence="1">Membrane</location>
        <topology evidence="1">Multi-pass membrane protein</topology>
    </subcellularLocation>
</comment>
<dbReference type="PROSITE" id="PS51371">
    <property type="entry name" value="CBS"/>
    <property type="match status" value="1"/>
</dbReference>
<dbReference type="SUPFAM" id="SSF54631">
    <property type="entry name" value="CBS-domain pair"/>
    <property type="match status" value="1"/>
</dbReference>
<dbReference type="Gene3D" id="3.10.580.10">
    <property type="entry name" value="CBS-domain"/>
    <property type="match status" value="1"/>
</dbReference>
<dbReference type="GO" id="GO:0015095">
    <property type="term" value="F:magnesium ion transmembrane transporter activity"/>
    <property type="evidence" value="ECO:0007669"/>
    <property type="project" value="UniProtKB-UniRule"/>
</dbReference>
<dbReference type="PANTHER" id="PTHR43773">
    <property type="entry name" value="MAGNESIUM TRANSPORTER MGTE"/>
    <property type="match status" value="1"/>
</dbReference>
<evidence type="ECO:0000313" key="11">
    <source>
        <dbReference type="EMBL" id="SFQ03842.1"/>
    </source>
</evidence>
<dbReference type="STRING" id="937334.SAMN05444406_11041"/>
<evidence type="ECO:0000256" key="4">
    <source>
        <dbReference type="ARBA" id="ARBA00022692"/>
    </source>
</evidence>
<dbReference type="InterPro" id="IPR036739">
    <property type="entry name" value="SLC41_membr_dom_sf"/>
</dbReference>
<name>A0A1I5V8T3_9FIRM</name>
<dbReference type="InterPro" id="IPR046342">
    <property type="entry name" value="CBS_dom_sf"/>
</dbReference>
<dbReference type="RefSeq" id="WP_092282239.1">
    <property type="nucleotide sequence ID" value="NZ_FOXR01000010.1"/>
</dbReference>
<dbReference type="Pfam" id="PF00571">
    <property type="entry name" value="CBS"/>
    <property type="match status" value="2"/>
</dbReference>
<gene>
    <name evidence="11" type="ORF">SAMN05444406_11041</name>
</gene>
<evidence type="ECO:0000313" key="12">
    <source>
        <dbReference type="Proteomes" id="UP000198577"/>
    </source>
</evidence>
<feature type="transmembrane region" description="Helical" evidence="9">
    <location>
        <begin position="422"/>
        <end position="443"/>
    </location>
</feature>
<organism evidence="11 12">
    <name type="scientific">Caldicoprobacter faecalis</name>
    <dbReference type="NCBI Taxonomy" id="937334"/>
    <lineage>
        <taxon>Bacteria</taxon>
        <taxon>Bacillati</taxon>
        <taxon>Bacillota</taxon>
        <taxon>Clostridia</taxon>
        <taxon>Caldicoprobacterales</taxon>
        <taxon>Caldicoprobacteraceae</taxon>
        <taxon>Caldicoprobacter</taxon>
    </lineage>
</organism>
<comment type="similarity">
    <text evidence="2 9">Belongs to the SLC41A transporter family.</text>
</comment>
<keyword evidence="4 9" id="KW-0812">Transmembrane</keyword>
<keyword evidence="9" id="KW-1003">Cell membrane</keyword>
<accession>A0A1I5V8T3</accession>
<comment type="caution">
    <text evidence="9">Lacks conserved residue(s) required for the propagation of feature annotation.</text>
</comment>
<dbReference type="NCBIfam" id="TIGR00400">
    <property type="entry name" value="mgtE"/>
    <property type="match status" value="1"/>
</dbReference>
<evidence type="ECO:0000256" key="3">
    <source>
        <dbReference type="ARBA" id="ARBA00022448"/>
    </source>
</evidence>
<dbReference type="InterPro" id="IPR000644">
    <property type="entry name" value="CBS_dom"/>
</dbReference>
<dbReference type="Gene3D" id="1.10.357.20">
    <property type="entry name" value="SLC41 divalent cation transporters, integral membrane domain"/>
    <property type="match status" value="1"/>
</dbReference>
<dbReference type="InterPro" id="IPR038076">
    <property type="entry name" value="MgtE_N_sf"/>
</dbReference>
<dbReference type="Gene3D" id="1.25.60.10">
    <property type="entry name" value="MgtE N-terminal domain-like"/>
    <property type="match status" value="1"/>
</dbReference>
<dbReference type="Pfam" id="PF01769">
    <property type="entry name" value="MgtE"/>
    <property type="match status" value="1"/>
</dbReference>
<keyword evidence="7 9" id="KW-0472">Membrane</keyword>
<dbReference type="SMART" id="SM00116">
    <property type="entry name" value="CBS"/>
    <property type="match status" value="2"/>
</dbReference>
<protein>
    <recommendedName>
        <fullName evidence="9">Magnesium transporter MgtE</fullName>
    </recommendedName>
</protein>
<comment type="function">
    <text evidence="9">Acts as a magnesium transporter.</text>
</comment>
<evidence type="ECO:0000256" key="1">
    <source>
        <dbReference type="ARBA" id="ARBA00004141"/>
    </source>
</evidence>
<dbReference type="Pfam" id="PF03448">
    <property type="entry name" value="MgtE_N"/>
    <property type="match status" value="1"/>
</dbReference>
<dbReference type="InterPro" id="IPR006669">
    <property type="entry name" value="MgtE_transporter"/>
</dbReference>
<feature type="transmembrane region" description="Helical" evidence="9">
    <location>
        <begin position="380"/>
        <end position="401"/>
    </location>
</feature>
<sequence>MAIDDIKQLLEEKRYAELKEKIKDMQIQDIAEIVDELDTKNAIILFRLLPKEIATDVFSYLSSERQSEISMMIDENELNEIVSDLFFDDKIDFLEEMPANVVKRILRNTSEAERKLINQFLQYPEYSAGSLMTIEFVDLKKEMTVAEALEKIRRVGRDREIVYTCYVTDAWRKLEGIVSLKDLVLASPDTKVEDIMKKDVIYVDTYDDQEEVADVFKKYDLLAVPVVDQEKRLVGIITIDDIVDVIEEENTEDIQRMAAIQPTEEEYLDATPFMIARKRLLWLLILMISATVSGYIIRKYQVALEAVVALAAFIPMLMDTAGNAGSQASVTVIRSLVLGELKFGDILKVILKEAQVGVLAGVALALVNFIRVYFVEGYGFGIAITISLSLIFTVIIAKIIGGTLPMIAKRIGLDPAIMASPLITTIADAISLTIYFSLAVWILHITM</sequence>
<dbReference type="InterPro" id="IPR006668">
    <property type="entry name" value="Mg_transptr_MgtE_intracell_dom"/>
</dbReference>
<proteinExistence type="inferred from homology"/>
<dbReference type="AlphaFoldDB" id="A0A1I5V8T3"/>
<dbReference type="SMART" id="SM00924">
    <property type="entry name" value="MgtE_N"/>
    <property type="match status" value="1"/>
</dbReference>
<keyword evidence="12" id="KW-1185">Reference proteome</keyword>
<evidence type="ECO:0000256" key="2">
    <source>
        <dbReference type="ARBA" id="ARBA00009749"/>
    </source>
</evidence>
<dbReference type="EMBL" id="FOXR01000010">
    <property type="protein sequence ID" value="SFQ03842.1"/>
    <property type="molecule type" value="Genomic_DNA"/>
</dbReference>
<feature type="transmembrane region" description="Helical" evidence="9">
    <location>
        <begin position="356"/>
        <end position="374"/>
    </location>
</feature>
<feature type="domain" description="CBS" evidence="10">
    <location>
        <begin position="196"/>
        <end position="252"/>
    </location>
</feature>
<dbReference type="SUPFAM" id="SSF158791">
    <property type="entry name" value="MgtE N-terminal domain-like"/>
    <property type="match status" value="1"/>
</dbReference>
<keyword evidence="8" id="KW-0129">CBS domain</keyword>